<evidence type="ECO:0000256" key="2">
    <source>
        <dbReference type="ARBA" id="ARBA00022448"/>
    </source>
</evidence>
<evidence type="ECO:0000256" key="5">
    <source>
        <dbReference type="ARBA" id="ARBA00023136"/>
    </source>
</evidence>
<keyword evidence="10" id="KW-1185">Reference proteome</keyword>
<dbReference type="InterPro" id="IPR008969">
    <property type="entry name" value="CarboxyPept-like_regulatory"/>
</dbReference>
<dbReference type="InterPro" id="IPR012910">
    <property type="entry name" value="Plug_dom"/>
</dbReference>
<reference evidence="9" key="1">
    <citation type="submission" date="2021-12" db="EMBL/GenBank/DDBJ databases">
        <authorList>
            <person name="Rodrigo-Torres L."/>
            <person name="Arahal R. D."/>
            <person name="Lucena T."/>
        </authorList>
    </citation>
    <scope>NUCLEOTIDE SEQUENCE</scope>
    <source>
        <strain evidence="9">CECT 8419</strain>
    </source>
</reference>
<evidence type="ECO:0000256" key="7">
    <source>
        <dbReference type="PROSITE-ProRule" id="PRU01360"/>
    </source>
</evidence>
<name>A0ABM9B2R8_9BACT</name>
<accession>A0ABM9B2R8</accession>
<dbReference type="InterPro" id="IPR037066">
    <property type="entry name" value="Plug_dom_sf"/>
</dbReference>
<organism evidence="9 10">
    <name type="scientific">Neolewinella maritima</name>
    <dbReference type="NCBI Taxonomy" id="1383882"/>
    <lineage>
        <taxon>Bacteria</taxon>
        <taxon>Pseudomonadati</taxon>
        <taxon>Bacteroidota</taxon>
        <taxon>Saprospiria</taxon>
        <taxon>Saprospirales</taxon>
        <taxon>Lewinellaceae</taxon>
        <taxon>Neolewinella</taxon>
    </lineage>
</organism>
<dbReference type="PANTHER" id="PTHR40980:SF4">
    <property type="entry name" value="TONB-DEPENDENT RECEPTOR-LIKE BETA-BARREL DOMAIN-CONTAINING PROTEIN"/>
    <property type="match status" value="1"/>
</dbReference>
<dbReference type="InterPro" id="IPR036942">
    <property type="entry name" value="Beta-barrel_TonB_sf"/>
</dbReference>
<comment type="subcellular location">
    <subcellularLocation>
        <location evidence="1 7">Cell outer membrane</location>
        <topology evidence="1 7">Multi-pass membrane protein</topology>
    </subcellularLocation>
</comment>
<dbReference type="PROSITE" id="PS52016">
    <property type="entry name" value="TONB_DEPENDENT_REC_3"/>
    <property type="match status" value="1"/>
</dbReference>
<keyword evidence="5 7" id="KW-0472">Membrane</keyword>
<keyword evidence="2 7" id="KW-0813">Transport</keyword>
<sequence length="979" mass="108726">MSIVDQQTPFLRIVLLLLLACALSGGSYAQGYINGLVKDSGGELLLAANVNVPGTSLGAITDLDGSYRMSLPAGEYELQASYLGYSPQMISVTVVDGQQQVVDFALPPNVVMGQEILVTAQALGQRAAINRQLNADGIVNVVSEEQIQELPDANAAEAIGRLPGVSLKRAGGEAQKVVLRGLNDKFSLITLNGVPVPASDASSRGVDLSMFSQSSLAGIEVTKAVTPDMDADAIAGSVNLITKKATVEPEFRIDVGGGYNKLENSLKQYRVDARYGRRVLDKKIGVQIAVNNERLIRSRESFSQGWSIFPDSNYQISGLSVNYVNEIRTRLGGSLLLDFDTKDGGTIRFNNFFNQTGRDRVSFSRDYPVAGDVSYDIDDEERVLSTINNSVSGENFWGSTEITWGLSHALTKGELPYSYSMDFTEGGAPGTGMEDIPSDLLQGSGEALIPFAYNNFREAYLFQARSDRSENQDRDLIAHLNLKKPFIVNDRITGSVKVGGKVRQKNRKLERGSNWAPYYVSRPKSFVRLDDGSIVPKDLSNTSFNDLSLVGGNNISLINFLGEGESSRDVFDRYRLSPMIDRDRTREWYELTRNGINEQGNLLEYSDDLREATGNYDVDERISSAYVMTTVDFGEKIRVLGGVRFENENNDYRGIYAPELGGFLTFDPAQLSDTASSYSASYILPNLHVRLKPTEWFDLRLAATKTLARPDFSMRLPRLVVDRVARTIDRGNPEVQTTVAWNYDVIASFYRSKYGLFTVGGFYKQLDNVFYTRNNFRILTEESSLAAGLPQGLGSYLGFGLDEPVNTDGTKVYGIEVDLQANMSFLPGLLSNIIFRANYSRIQSQTQFPRVRIEEDDSEFPPKQTVVEFNEEGKLEGQPANFGNVALGYDQGGFSGRLSVFFQDDYLTTITSLGLRDQLQKGYANWDLSLRQDIKKITLLVNVRNLSNFSEGQFYQFRNLDTGSLKYDLQVDFRVRYTL</sequence>
<protein>
    <submittedName>
        <fullName evidence="9">Vitamin B12 transporter BtuB</fullName>
    </submittedName>
</protein>
<dbReference type="Gene3D" id="2.60.40.1120">
    <property type="entry name" value="Carboxypeptidase-like, regulatory domain"/>
    <property type="match status" value="1"/>
</dbReference>
<evidence type="ECO:0000256" key="3">
    <source>
        <dbReference type="ARBA" id="ARBA00022452"/>
    </source>
</evidence>
<feature type="domain" description="TonB-dependent receptor plug" evidence="8">
    <location>
        <begin position="134"/>
        <end position="236"/>
    </location>
</feature>
<dbReference type="SUPFAM" id="SSF56935">
    <property type="entry name" value="Porins"/>
    <property type="match status" value="1"/>
</dbReference>
<dbReference type="InterPro" id="IPR010104">
    <property type="entry name" value="TonB_rcpt_bac"/>
</dbReference>
<comment type="caution">
    <text evidence="9">The sequence shown here is derived from an EMBL/GenBank/DDBJ whole genome shotgun (WGS) entry which is preliminary data.</text>
</comment>
<dbReference type="Gene3D" id="2.40.170.20">
    <property type="entry name" value="TonB-dependent receptor, beta-barrel domain"/>
    <property type="match status" value="1"/>
</dbReference>
<evidence type="ECO:0000256" key="4">
    <source>
        <dbReference type="ARBA" id="ARBA00022692"/>
    </source>
</evidence>
<evidence type="ECO:0000313" key="9">
    <source>
        <dbReference type="EMBL" id="CAH1001640.1"/>
    </source>
</evidence>
<dbReference type="PANTHER" id="PTHR40980">
    <property type="entry name" value="PLUG DOMAIN-CONTAINING PROTEIN"/>
    <property type="match status" value="1"/>
</dbReference>
<dbReference type="Gene3D" id="2.170.130.10">
    <property type="entry name" value="TonB-dependent receptor, plug domain"/>
    <property type="match status" value="1"/>
</dbReference>
<keyword evidence="4 7" id="KW-0812">Transmembrane</keyword>
<evidence type="ECO:0000313" key="10">
    <source>
        <dbReference type="Proteomes" id="UP000837803"/>
    </source>
</evidence>
<dbReference type="Pfam" id="PF13715">
    <property type="entry name" value="CarbopepD_reg_2"/>
    <property type="match status" value="1"/>
</dbReference>
<evidence type="ECO:0000256" key="1">
    <source>
        <dbReference type="ARBA" id="ARBA00004571"/>
    </source>
</evidence>
<dbReference type="Proteomes" id="UP000837803">
    <property type="component" value="Unassembled WGS sequence"/>
</dbReference>
<keyword evidence="3 7" id="KW-1134">Transmembrane beta strand</keyword>
<dbReference type="Pfam" id="PF07715">
    <property type="entry name" value="Plug"/>
    <property type="match status" value="1"/>
</dbReference>
<dbReference type="EMBL" id="CAKLPZ010000003">
    <property type="protein sequence ID" value="CAH1001640.1"/>
    <property type="molecule type" value="Genomic_DNA"/>
</dbReference>
<dbReference type="InterPro" id="IPR039426">
    <property type="entry name" value="TonB-dep_rcpt-like"/>
</dbReference>
<gene>
    <name evidence="9" type="primary">btuB_9</name>
    <name evidence="9" type="ORF">LEM8419_02545</name>
</gene>
<dbReference type="NCBIfam" id="TIGR01782">
    <property type="entry name" value="TonB-Xanth-Caul"/>
    <property type="match status" value="1"/>
</dbReference>
<evidence type="ECO:0000259" key="8">
    <source>
        <dbReference type="Pfam" id="PF07715"/>
    </source>
</evidence>
<comment type="similarity">
    <text evidence="7">Belongs to the TonB-dependent receptor family.</text>
</comment>
<proteinExistence type="inferred from homology"/>
<keyword evidence="6 7" id="KW-0998">Cell outer membrane</keyword>
<evidence type="ECO:0000256" key="6">
    <source>
        <dbReference type="ARBA" id="ARBA00023237"/>
    </source>
</evidence>
<dbReference type="SUPFAM" id="SSF49464">
    <property type="entry name" value="Carboxypeptidase regulatory domain-like"/>
    <property type="match status" value="1"/>
</dbReference>